<evidence type="ECO:0000313" key="6">
    <source>
        <dbReference type="EMBL" id="SCC09218.1"/>
    </source>
</evidence>
<keyword evidence="7" id="KW-1185">Reference proteome</keyword>
<evidence type="ECO:0000256" key="3">
    <source>
        <dbReference type="ARBA" id="ARBA00022801"/>
    </source>
</evidence>
<reference evidence="7" key="1">
    <citation type="submission" date="2016-08" db="EMBL/GenBank/DDBJ databases">
        <authorList>
            <person name="Varghese N."/>
            <person name="Submissions Spin"/>
        </authorList>
    </citation>
    <scope>NUCLEOTIDE SEQUENCE [LARGE SCALE GENOMIC DNA]</scope>
    <source>
        <strain evidence="7">REICA_082</strain>
    </source>
</reference>
<dbReference type="InterPro" id="IPR024087">
    <property type="entry name" value="Creatininase-like_sf"/>
</dbReference>
<protein>
    <submittedName>
        <fullName evidence="6">Creatinine amidohydrolase</fullName>
    </submittedName>
</protein>
<dbReference type="Pfam" id="PF02633">
    <property type="entry name" value="Creatininase"/>
    <property type="match status" value="1"/>
</dbReference>
<evidence type="ECO:0000256" key="1">
    <source>
        <dbReference type="ARBA" id="ARBA00001947"/>
    </source>
</evidence>
<dbReference type="GO" id="GO:0016811">
    <property type="term" value="F:hydrolase activity, acting on carbon-nitrogen (but not peptide) bonds, in linear amides"/>
    <property type="evidence" value="ECO:0007669"/>
    <property type="project" value="TreeGrafter"/>
</dbReference>
<dbReference type="GO" id="GO:0046872">
    <property type="term" value="F:metal ion binding"/>
    <property type="evidence" value="ECO:0007669"/>
    <property type="project" value="UniProtKB-KW"/>
</dbReference>
<sequence>MKLQMLNESQASAALRRAQIALLPLGAVEPHGDHLPLATDNLLAERFCERLDAALGEASVMLPVLPFSQVWSLQGHAGAVDIGNDLLSQLLQALARNMAGYGIPALAVINAHYGNFDAIKSAARALKKEGITLLSYTWAGMNDCVHRLRESKEAKAGYMHADEIETSLMLELAPEAVQMAQARAHYPEFPPNFAWQQMHWTEFSDYAVLGDPRCATAEKGAALVQQALDTTLHSLRHYLAQVSR</sequence>
<organism evidence="6 7">
    <name type="scientific">Kosakonia oryzendophytica</name>
    <dbReference type="NCBI Taxonomy" id="1005665"/>
    <lineage>
        <taxon>Bacteria</taxon>
        <taxon>Pseudomonadati</taxon>
        <taxon>Pseudomonadota</taxon>
        <taxon>Gammaproteobacteria</taxon>
        <taxon>Enterobacterales</taxon>
        <taxon>Enterobacteriaceae</taxon>
        <taxon>Kosakonia</taxon>
    </lineage>
</organism>
<dbReference type="OrthoDB" id="9801445at2"/>
<evidence type="ECO:0000256" key="4">
    <source>
        <dbReference type="ARBA" id="ARBA00022833"/>
    </source>
</evidence>
<dbReference type="GO" id="GO:0009231">
    <property type="term" value="P:riboflavin biosynthetic process"/>
    <property type="evidence" value="ECO:0007669"/>
    <property type="project" value="TreeGrafter"/>
</dbReference>
<dbReference type="SUPFAM" id="SSF102215">
    <property type="entry name" value="Creatininase"/>
    <property type="match status" value="1"/>
</dbReference>
<keyword evidence="3 6" id="KW-0378">Hydrolase</keyword>
<dbReference type="Gene3D" id="3.40.50.10310">
    <property type="entry name" value="Creatininase"/>
    <property type="match status" value="1"/>
</dbReference>
<proteinExistence type="inferred from homology"/>
<accession>A0A1C4BR65</accession>
<keyword evidence="4" id="KW-0862">Zinc</keyword>
<dbReference type="PANTHER" id="PTHR35005:SF1">
    <property type="entry name" value="2-AMINO-5-FORMYLAMINO-6-RIBOSYLAMINOPYRIMIDIN-4(3H)-ONE 5'-MONOPHOSPHATE DEFORMYLASE"/>
    <property type="match status" value="1"/>
</dbReference>
<dbReference type="InterPro" id="IPR003785">
    <property type="entry name" value="Creatininase/forma_Hydrolase"/>
</dbReference>
<gene>
    <name evidence="6" type="ORF">GA0061071_105259</name>
</gene>
<comment type="cofactor">
    <cofactor evidence="1">
        <name>Zn(2+)</name>
        <dbReference type="ChEBI" id="CHEBI:29105"/>
    </cofactor>
</comment>
<name>A0A1C4BR65_9ENTR</name>
<dbReference type="Proteomes" id="UP000198975">
    <property type="component" value="Unassembled WGS sequence"/>
</dbReference>
<evidence type="ECO:0000313" key="7">
    <source>
        <dbReference type="Proteomes" id="UP000198975"/>
    </source>
</evidence>
<dbReference type="EMBL" id="FMAY01000005">
    <property type="protein sequence ID" value="SCC09218.1"/>
    <property type="molecule type" value="Genomic_DNA"/>
</dbReference>
<evidence type="ECO:0000256" key="5">
    <source>
        <dbReference type="ARBA" id="ARBA00024029"/>
    </source>
</evidence>
<dbReference type="AlphaFoldDB" id="A0A1C4BR65"/>
<comment type="similarity">
    <text evidence="5">Belongs to the creatininase superfamily.</text>
</comment>
<keyword evidence="2" id="KW-0479">Metal-binding</keyword>
<dbReference type="RefSeq" id="WP_088237552.1">
    <property type="nucleotide sequence ID" value="NZ_FMAY01000005.1"/>
</dbReference>
<dbReference type="PANTHER" id="PTHR35005">
    <property type="entry name" value="3-DEHYDRO-SCYLLO-INOSOSE HYDROLASE"/>
    <property type="match status" value="1"/>
</dbReference>
<evidence type="ECO:0000256" key="2">
    <source>
        <dbReference type="ARBA" id="ARBA00022723"/>
    </source>
</evidence>